<comment type="caution">
    <text evidence="1">The sequence shown here is derived from an EMBL/GenBank/DDBJ whole genome shotgun (WGS) entry which is preliminary data.</text>
</comment>
<proteinExistence type="predicted"/>
<accession>A0ABR2MAU1</accession>
<dbReference type="Proteomes" id="UP001412067">
    <property type="component" value="Unassembled WGS sequence"/>
</dbReference>
<reference evidence="1 2" key="1">
    <citation type="journal article" date="2022" name="Nat. Plants">
        <title>Genomes of leafy and leafless Platanthera orchids illuminate the evolution of mycoheterotrophy.</title>
        <authorList>
            <person name="Li M.H."/>
            <person name="Liu K.W."/>
            <person name="Li Z."/>
            <person name="Lu H.C."/>
            <person name="Ye Q.L."/>
            <person name="Zhang D."/>
            <person name="Wang J.Y."/>
            <person name="Li Y.F."/>
            <person name="Zhong Z.M."/>
            <person name="Liu X."/>
            <person name="Yu X."/>
            <person name="Liu D.K."/>
            <person name="Tu X.D."/>
            <person name="Liu B."/>
            <person name="Hao Y."/>
            <person name="Liao X.Y."/>
            <person name="Jiang Y.T."/>
            <person name="Sun W.H."/>
            <person name="Chen J."/>
            <person name="Chen Y.Q."/>
            <person name="Ai Y."/>
            <person name="Zhai J.W."/>
            <person name="Wu S.S."/>
            <person name="Zhou Z."/>
            <person name="Hsiao Y.Y."/>
            <person name="Wu W.L."/>
            <person name="Chen Y.Y."/>
            <person name="Lin Y.F."/>
            <person name="Hsu J.L."/>
            <person name="Li C.Y."/>
            <person name="Wang Z.W."/>
            <person name="Zhao X."/>
            <person name="Zhong W.Y."/>
            <person name="Ma X.K."/>
            <person name="Ma L."/>
            <person name="Huang J."/>
            <person name="Chen G.Z."/>
            <person name="Huang M.Z."/>
            <person name="Huang L."/>
            <person name="Peng D.H."/>
            <person name="Luo Y.B."/>
            <person name="Zou S.Q."/>
            <person name="Chen S.P."/>
            <person name="Lan S."/>
            <person name="Tsai W.C."/>
            <person name="Van de Peer Y."/>
            <person name="Liu Z.J."/>
        </authorList>
    </citation>
    <scope>NUCLEOTIDE SEQUENCE [LARGE SCALE GENOMIC DNA]</scope>
    <source>
        <strain evidence="1">Lor288</strain>
    </source>
</reference>
<name>A0ABR2MAU1_9ASPA</name>
<dbReference type="Pfam" id="PF05904">
    <property type="entry name" value="DUF863"/>
    <property type="match status" value="1"/>
</dbReference>
<gene>
    <name evidence="1" type="ORF">KSP40_PGU006105</name>
</gene>
<organism evidence="1 2">
    <name type="scientific">Platanthera guangdongensis</name>
    <dbReference type="NCBI Taxonomy" id="2320717"/>
    <lineage>
        <taxon>Eukaryota</taxon>
        <taxon>Viridiplantae</taxon>
        <taxon>Streptophyta</taxon>
        <taxon>Embryophyta</taxon>
        <taxon>Tracheophyta</taxon>
        <taxon>Spermatophyta</taxon>
        <taxon>Magnoliopsida</taxon>
        <taxon>Liliopsida</taxon>
        <taxon>Asparagales</taxon>
        <taxon>Orchidaceae</taxon>
        <taxon>Orchidoideae</taxon>
        <taxon>Orchideae</taxon>
        <taxon>Orchidinae</taxon>
        <taxon>Platanthera</taxon>
    </lineage>
</organism>
<dbReference type="InterPro" id="IPR008581">
    <property type="entry name" value="DUF863_pln"/>
</dbReference>
<protein>
    <submittedName>
        <fullName evidence="1">Uncharacterized protein</fullName>
    </submittedName>
</protein>
<dbReference type="PANTHER" id="PTHR33167:SF4">
    <property type="entry name" value="TRANSCRIPTION FACTOR, PUTATIVE (DUF863)-RELATED"/>
    <property type="match status" value="1"/>
</dbReference>
<sequence>MGTKVHHGSYFPGHAKMKDLNADTGNGWSPFYIHKTLNEHFYNGCLLSRLNRYSEYDKEMLKRTMLEHEAIFRKQVYELHRLYSIQKDLMVEFQKNGSSWSSKPVVPSKANSYTSQIQSGYATRMFQISHLHDMNNSLEKDKSRYNVDNISPINFLERNQQSSRGFLETEALQRVAEPDASFKKCPKTMVGLQLPARGHVNDTESSKEAFPGSSSLNTFTCSRISKGDSEIELRLNLSSDSGSMGKDVYKLNYHHTKNLFASLADSYESNEHSFLEGASDSFPVQVFGQRTQKEDNHGFNCFSLCLTKLSLQNAFIKGSDCHERAFSKVFHEAKDETYKGAVCSNESGKSDPISHKRNFSMLCEPIKLNVNEASGIVSTDHNVASTRFMHEKGGFQIRHSDLGKLPSILPNSFSTSLNLDSSVTSFSLGPSWMKLSGDENQASLQFPATPSTTKLKNFLISGTSTDNHNAASGNMQVGSDLRSPVRFEDNSLFHPNDLNNGFIFRSHSTLHDSEKLQFPFMNKNLNVDAEISFSGTQNRLNAQQNKVASSIHGKSEEPSMLPSHLDLLSKNIDRAYDWKIGNDKSPPSYDLEVFSLSLQKRESEIKINPLSGSWSTAKFIDSNFEHNLASPSNEENLVTDKLRRVDMSYDIKKRTSEKSTSVENNIRNSRNYIDLNSVFLITDDPDSSDNSTNVQAEFPSNHLDPIPVPGIGTFIDLEEPVNNITSMRLQEELCSHEMLIREAAENIVRLSLDKFKHKDIIHGSSLYLFAEMILSNQNIIRSNEPACDRFDFFELMTLQLEEMAPEKLWCRTREVENTELDKWSKASILLAKPRRAQGRKRRQRKDFQKDILPSLAKLSRRETIQDLRAIGELMKASGLSWQVGTGRRKARRIGAQLCANQKRRRINASAAVPVVQINPPSSFSMADDIDNPEIEVDRHDMIGWGRTTRRCRSQRSHPISISTSLI</sequence>
<evidence type="ECO:0000313" key="1">
    <source>
        <dbReference type="EMBL" id="KAK8961285.1"/>
    </source>
</evidence>
<dbReference type="PANTHER" id="PTHR33167">
    <property type="entry name" value="TRANSCRIPTION FACTOR, PUTATIVE (DUF863)-RELATED"/>
    <property type="match status" value="1"/>
</dbReference>
<keyword evidence="2" id="KW-1185">Reference proteome</keyword>
<evidence type="ECO:0000313" key="2">
    <source>
        <dbReference type="Proteomes" id="UP001412067"/>
    </source>
</evidence>
<dbReference type="EMBL" id="JBBWWR010000009">
    <property type="protein sequence ID" value="KAK8961285.1"/>
    <property type="molecule type" value="Genomic_DNA"/>
</dbReference>